<organism evidence="8 9">
    <name type="scientific">Leishmania naiffi</name>
    <dbReference type="NCBI Taxonomy" id="5678"/>
    <lineage>
        <taxon>Eukaryota</taxon>
        <taxon>Discoba</taxon>
        <taxon>Euglenozoa</taxon>
        <taxon>Kinetoplastea</taxon>
        <taxon>Metakinetoplastina</taxon>
        <taxon>Trypanosomatida</taxon>
        <taxon>Trypanosomatidae</taxon>
        <taxon>Leishmaniinae</taxon>
        <taxon>Leishmania</taxon>
        <taxon>Leishmania naiffi species complex</taxon>
    </lineage>
</organism>
<evidence type="ECO:0000313" key="9">
    <source>
        <dbReference type="Proteomes" id="UP001501274"/>
    </source>
</evidence>
<feature type="active site" description="O-isoaspartyl threonine intermediate" evidence="4">
    <location>
        <position position="29"/>
    </location>
</feature>
<dbReference type="SMART" id="SM00870">
    <property type="entry name" value="Asparaginase"/>
    <property type="match status" value="1"/>
</dbReference>
<reference evidence="8 9" key="1">
    <citation type="submission" date="2024-02" db="EMBL/GenBank/DDBJ databases">
        <title>FIRST GENOME SEQUENCES OF Leishmania (Viannia) shawi, Leishmania (Viannia) lindenbergi AND Leishmania (Viannia) utingensis.</title>
        <authorList>
            <person name="Resadore F."/>
            <person name="Custodio M.G.F."/>
            <person name="Boite M.C."/>
            <person name="Cupolillo E."/>
            <person name="Ferreira G.E.M."/>
        </authorList>
    </citation>
    <scope>NUCLEOTIDE SEQUENCE [LARGE SCALE GENOMIC DNA]</scope>
    <source>
        <strain evidence="8 9">MDAS/BR/1979/M5533</strain>
    </source>
</reference>
<evidence type="ECO:0000256" key="2">
    <source>
        <dbReference type="ARBA" id="ARBA00012920"/>
    </source>
</evidence>
<evidence type="ECO:0000313" key="8">
    <source>
        <dbReference type="EMBL" id="KAL0527517.1"/>
    </source>
</evidence>
<dbReference type="PROSITE" id="PS51732">
    <property type="entry name" value="ASN_GLN_ASE_3"/>
    <property type="match status" value="1"/>
</dbReference>
<evidence type="ECO:0000256" key="3">
    <source>
        <dbReference type="ARBA" id="ARBA00049366"/>
    </source>
</evidence>
<proteinExistence type="inferred from homology"/>
<keyword evidence="9" id="KW-1185">Reference proteome</keyword>
<dbReference type="AlphaFoldDB" id="A0AAW3BYI7"/>
<dbReference type="InterPro" id="IPR027475">
    <property type="entry name" value="Asparaginase/glutaminase_AS2"/>
</dbReference>
<dbReference type="Proteomes" id="UP001501274">
    <property type="component" value="Unassembled WGS sequence"/>
</dbReference>
<feature type="active site" evidence="6">
    <location>
        <position position="108"/>
    </location>
</feature>
<name>A0AAW3BYI7_9TRYP</name>
<dbReference type="InterPro" id="IPR041725">
    <property type="entry name" value="L-asparaginase_I"/>
</dbReference>
<sequence>MSVASAMPLSFPRSVAGTRRILVLYLGGTIGMKKNAEGALEPVAGYLTEEMRKMPELRESAEIAPFDIIEYDELLDSSDMGAAHYCRIAADLQVHYDAYDGFLIAHGTDTMHYTASALSFLLCNLNKPVIVTGAMVPLAEPYNDARRNVVISMMLASNPKICEVCIFFNDSLLRGNRCDKVHHTYGAFRSLNYPPLGVVEATRFVLKEEHLLPQPMGAMKIMSDMRGRVGCCLIDPEADVDTLINLLQQKRPRPSLGTHAITAASSTDNGRDDTLQPLLDAVLLSLNGVGSVKGVVAQQLQRITAVAHKWNIVVCAVDRDISGTLNPSEVQRLQAISPDIVYLNDMCIAAAEVKLMYLFGKGLSPAKVADAMTQNIRGEITPLFQAHARL</sequence>
<dbReference type="GO" id="GO:0009066">
    <property type="term" value="P:aspartate family amino acid metabolic process"/>
    <property type="evidence" value="ECO:0007669"/>
    <property type="project" value="UniProtKB-ARBA"/>
</dbReference>
<comment type="similarity">
    <text evidence="1">Belongs to the asparaginase 1 family.</text>
</comment>
<evidence type="ECO:0000256" key="1">
    <source>
        <dbReference type="ARBA" id="ARBA00010518"/>
    </source>
</evidence>
<dbReference type="FunFam" id="3.40.50.1170:FF:000001">
    <property type="entry name" value="L-asparaginase 2"/>
    <property type="match status" value="1"/>
</dbReference>
<dbReference type="InterPro" id="IPR027474">
    <property type="entry name" value="L-asparaginase_N"/>
</dbReference>
<gene>
    <name evidence="8" type="ORF">Q4I28_002206</name>
</gene>
<dbReference type="PIRSF" id="PIRSF001220">
    <property type="entry name" value="L-ASNase_gatD"/>
    <property type="match status" value="1"/>
</dbReference>
<comment type="catalytic activity">
    <reaction evidence="3">
        <text>L-asparagine + H2O = L-aspartate + NH4(+)</text>
        <dbReference type="Rhea" id="RHEA:21016"/>
        <dbReference type="ChEBI" id="CHEBI:15377"/>
        <dbReference type="ChEBI" id="CHEBI:28938"/>
        <dbReference type="ChEBI" id="CHEBI:29991"/>
        <dbReference type="ChEBI" id="CHEBI:58048"/>
        <dbReference type="EC" id="3.5.1.1"/>
    </reaction>
</comment>
<dbReference type="SUPFAM" id="SSF53774">
    <property type="entry name" value="Glutaminase/Asparaginase"/>
    <property type="match status" value="1"/>
</dbReference>
<dbReference type="PIRSF" id="PIRSF500176">
    <property type="entry name" value="L_ASNase"/>
    <property type="match status" value="1"/>
</dbReference>
<feature type="domain" description="L-asparaginase N-terminal" evidence="7">
    <location>
        <begin position="20"/>
        <end position="208"/>
    </location>
</feature>
<feature type="binding site" evidence="5">
    <location>
        <position position="77"/>
    </location>
    <ligand>
        <name>substrate</name>
    </ligand>
</feature>
<dbReference type="PROSITE" id="PS00917">
    <property type="entry name" value="ASN_GLN_ASE_2"/>
    <property type="match status" value="1"/>
</dbReference>
<feature type="binding site" evidence="5">
    <location>
        <begin position="108"/>
        <end position="109"/>
    </location>
    <ligand>
        <name>substrate</name>
    </ligand>
</feature>
<dbReference type="PANTHER" id="PTHR11707">
    <property type="entry name" value="L-ASPARAGINASE"/>
    <property type="match status" value="1"/>
</dbReference>
<dbReference type="CDD" id="cd08963">
    <property type="entry name" value="L-asparaginase_I"/>
    <property type="match status" value="1"/>
</dbReference>
<evidence type="ECO:0000256" key="6">
    <source>
        <dbReference type="PROSITE-ProRule" id="PRU10100"/>
    </source>
</evidence>
<protein>
    <recommendedName>
        <fullName evidence="2">asparaginase</fullName>
        <ecNumber evidence="2">3.5.1.1</ecNumber>
    </recommendedName>
</protein>
<comment type="caution">
    <text evidence="8">The sequence shown here is derived from an EMBL/GenBank/DDBJ whole genome shotgun (WGS) entry which is preliminary data.</text>
</comment>
<dbReference type="InterPro" id="IPR027473">
    <property type="entry name" value="L-asparaginase_C"/>
</dbReference>
<evidence type="ECO:0000256" key="5">
    <source>
        <dbReference type="PIRSR" id="PIRSR001220-2"/>
    </source>
</evidence>
<evidence type="ECO:0000259" key="7">
    <source>
        <dbReference type="Pfam" id="PF00710"/>
    </source>
</evidence>
<dbReference type="GO" id="GO:0004067">
    <property type="term" value="F:asparaginase activity"/>
    <property type="evidence" value="ECO:0007669"/>
    <property type="project" value="UniProtKB-UniRule"/>
</dbReference>
<dbReference type="Pfam" id="PF00710">
    <property type="entry name" value="Asparaginase"/>
    <property type="match status" value="1"/>
</dbReference>
<dbReference type="SFLD" id="SFLDS00057">
    <property type="entry name" value="Glutaminase/Asparaginase"/>
    <property type="match status" value="1"/>
</dbReference>
<dbReference type="Gene3D" id="3.40.50.1170">
    <property type="entry name" value="L-asparaginase, N-terminal domain"/>
    <property type="match status" value="1"/>
</dbReference>
<dbReference type="InterPro" id="IPR037152">
    <property type="entry name" value="L-asparaginase_N_sf"/>
</dbReference>
<accession>A0AAW3BYI7</accession>
<dbReference type="InterPro" id="IPR036152">
    <property type="entry name" value="Asp/glu_Ase-like_sf"/>
</dbReference>
<evidence type="ECO:0000256" key="4">
    <source>
        <dbReference type="PIRSR" id="PIRSR001220-1"/>
    </source>
</evidence>
<dbReference type="PRINTS" id="PR00139">
    <property type="entry name" value="ASNGLNASE"/>
</dbReference>
<dbReference type="PANTHER" id="PTHR11707:SF28">
    <property type="entry name" value="60 KDA LYSOPHOSPHOLIPASE"/>
    <property type="match status" value="1"/>
</dbReference>
<dbReference type="EC" id="3.5.1.1" evidence="2"/>
<dbReference type="Gene3D" id="3.40.50.40">
    <property type="match status" value="1"/>
</dbReference>
<dbReference type="EMBL" id="JBAMZN010000016">
    <property type="protein sequence ID" value="KAL0527517.1"/>
    <property type="molecule type" value="Genomic_DNA"/>
</dbReference>
<dbReference type="InterPro" id="IPR006034">
    <property type="entry name" value="Asparaginase/glutaminase-like"/>
</dbReference>